<dbReference type="SUPFAM" id="SSF48371">
    <property type="entry name" value="ARM repeat"/>
    <property type="match status" value="1"/>
</dbReference>
<dbReference type="EMBL" id="GECZ01030895">
    <property type="protein sequence ID" value="JAS38874.1"/>
    <property type="molecule type" value="Transcribed_RNA"/>
</dbReference>
<gene>
    <name evidence="7" type="ORF">g.12307</name>
</gene>
<protein>
    <recommendedName>
        <fullName evidence="2">Ataxin-10</fullName>
    </recommendedName>
</protein>
<proteinExistence type="inferred from homology"/>
<feature type="domain" description="Ataxin-10" evidence="6">
    <location>
        <begin position="305"/>
        <end position="399"/>
    </location>
</feature>
<dbReference type="AlphaFoldDB" id="A0A1B6ELR5"/>
<accession>A0A1B6ELR5</accession>
<evidence type="ECO:0000256" key="3">
    <source>
        <dbReference type="ARBA" id="ARBA00022618"/>
    </source>
</evidence>
<evidence type="ECO:0000256" key="1">
    <source>
        <dbReference type="ARBA" id="ARBA00008384"/>
    </source>
</evidence>
<evidence type="ECO:0000259" key="6">
    <source>
        <dbReference type="Pfam" id="PF09759"/>
    </source>
</evidence>
<keyword evidence="3" id="KW-0132">Cell division</keyword>
<dbReference type="InterPro" id="IPR051374">
    <property type="entry name" value="Ataxin-10/CTR86_families"/>
</dbReference>
<dbReference type="Gene3D" id="1.25.10.10">
    <property type="entry name" value="Leucine-rich Repeat Variant"/>
    <property type="match status" value="2"/>
</dbReference>
<dbReference type="PANTHER" id="PTHR13255">
    <property type="entry name" value="ATAXIN-10"/>
    <property type="match status" value="1"/>
</dbReference>
<evidence type="ECO:0000256" key="2">
    <source>
        <dbReference type="ARBA" id="ARBA00018804"/>
    </source>
</evidence>
<dbReference type="PANTHER" id="PTHR13255:SF0">
    <property type="entry name" value="ATAXIN-10"/>
    <property type="match status" value="1"/>
</dbReference>
<name>A0A1B6ELR5_9HEMI</name>
<evidence type="ECO:0000256" key="5">
    <source>
        <dbReference type="ARBA" id="ARBA00045173"/>
    </source>
</evidence>
<sequence length="409" mass="45563">MEDPSEMLHRLMLEDKPAVDRVTECFRSLRNTCAGSSSAQEELGQQVEVLQDADSAISMGLSTTDSEEWNLCLRISAQFLGNLTVNNTRNQEIVWARFCSQLKKMAQHGDTKLTNTCLMVLYNILLGCPNLTSDLVNDQEFTRIICDSGADGMEFAQYIVEHMLTQDVDWAKVYTTNVSVGGRLFILDVAENRLKQSNNSIPVGLVTQLASQFCQHSECILRTVADSVEGLEPIEVATLLQLLASCSAHPPHLQALQSYRNFFVNCAFLLKSIHMAGKEQNNCFSTVPKLSEADDQLQNHPAFGFKANLVRVLGNLCWKHKENQDMMNELSIIPLLLDCCNIDARNPFIIQWVVLAVRNLCEGNKDNQAVIAGMSRQGLVESAVLTELGITLHTDEDNNTVHIAPLHPR</sequence>
<dbReference type="Pfam" id="PF09759">
    <property type="entry name" value="Atx10homo_assoc"/>
    <property type="match status" value="1"/>
</dbReference>
<reference evidence="7" key="1">
    <citation type="submission" date="2015-11" db="EMBL/GenBank/DDBJ databases">
        <title>De novo transcriptome assembly of four potential Pierce s Disease insect vectors from Arizona vineyards.</title>
        <authorList>
            <person name="Tassone E.E."/>
        </authorList>
    </citation>
    <scope>NUCLEOTIDE SEQUENCE</scope>
</reference>
<evidence type="ECO:0000256" key="4">
    <source>
        <dbReference type="ARBA" id="ARBA00023306"/>
    </source>
</evidence>
<dbReference type="GO" id="GO:0005829">
    <property type="term" value="C:cytosol"/>
    <property type="evidence" value="ECO:0007669"/>
    <property type="project" value="TreeGrafter"/>
</dbReference>
<dbReference type="InterPro" id="IPR016024">
    <property type="entry name" value="ARM-type_fold"/>
</dbReference>
<comment type="function">
    <text evidence="5">May play a role in the regulation of cytokinesis. May play a role in signaling by stimulating protein glycosylation. Induces neuritogenesis by activating the Ras-MAP kinase pathway and is necessary for the survival of cerebellar neurons. Does not appear to play a major role in ciliogenesis.</text>
</comment>
<dbReference type="GO" id="GO:0051301">
    <property type="term" value="P:cell division"/>
    <property type="evidence" value="ECO:0007669"/>
    <property type="project" value="UniProtKB-KW"/>
</dbReference>
<dbReference type="InterPro" id="IPR011989">
    <property type="entry name" value="ARM-like"/>
</dbReference>
<evidence type="ECO:0000313" key="7">
    <source>
        <dbReference type="EMBL" id="JAS38874.1"/>
    </source>
</evidence>
<keyword evidence="4" id="KW-0131">Cell cycle</keyword>
<dbReference type="InterPro" id="IPR019156">
    <property type="entry name" value="Ataxin-10_domain"/>
</dbReference>
<dbReference type="GO" id="GO:0031175">
    <property type="term" value="P:neuron projection development"/>
    <property type="evidence" value="ECO:0007669"/>
    <property type="project" value="TreeGrafter"/>
</dbReference>
<comment type="similarity">
    <text evidence="1">Belongs to the ataxin-10 family.</text>
</comment>
<organism evidence="7">
    <name type="scientific">Cuerna arida</name>
    <dbReference type="NCBI Taxonomy" id="1464854"/>
    <lineage>
        <taxon>Eukaryota</taxon>
        <taxon>Metazoa</taxon>
        <taxon>Ecdysozoa</taxon>
        <taxon>Arthropoda</taxon>
        <taxon>Hexapoda</taxon>
        <taxon>Insecta</taxon>
        <taxon>Pterygota</taxon>
        <taxon>Neoptera</taxon>
        <taxon>Paraneoptera</taxon>
        <taxon>Hemiptera</taxon>
        <taxon>Auchenorrhyncha</taxon>
        <taxon>Membracoidea</taxon>
        <taxon>Cicadellidae</taxon>
        <taxon>Cicadellinae</taxon>
        <taxon>Proconiini</taxon>
        <taxon>Cuerna</taxon>
    </lineage>
</organism>